<evidence type="ECO:0000313" key="9">
    <source>
        <dbReference type="EMBL" id="UNP29893.1"/>
    </source>
</evidence>
<keyword evidence="5 7" id="KW-0472">Membrane</keyword>
<evidence type="ECO:0000256" key="8">
    <source>
        <dbReference type="SAM" id="SignalP"/>
    </source>
</evidence>
<keyword evidence="9" id="KW-0969">Cilium</keyword>
<dbReference type="EMBL" id="CP093547">
    <property type="protein sequence ID" value="UNP29893.1"/>
    <property type="molecule type" value="Genomic_DNA"/>
</dbReference>
<evidence type="ECO:0000256" key="3">
    <source>
        <dbReference type="ARBA" id="ARBA00022692"/>
    </source>
</evidence>
<dbReference type="InterPro" id="IPR022781">
    <property type="entry name" value="Flagellar_biosynth_FliO"/>
</dbReference>
<reference evidence="9 10" key="1">
    <citation type="submission" date="2022-03" db="EMBL/GenBank/DDBJ databases">
        <title>Complete genome sequence of Lysobacter capsici VKM B-2533 and Lysobacter gummosus 10.1.1, promising sources of lytic agents.</title>
        <authorList>
            <person name="Tarlachkov S.V."/>
            <person name="Kudryakova I.V."/>
            <person name="Afoshin A.S."/>
            <person name="Leontyevskaya E.A."/>
            <person name="Leontyevskaya N.V."/>
        </authorList>
    </citation>
    <scope>NUCLEOTIDE SEQUENCE [LARGE SCALE GENOMIC DNA]</scope>
    <source>
        <strain evidence="9 10">10.1.1</strain>
    </source>
</reference>
<keyword evidence="3 7" id="KW-0812">Transmembrane</keyword>
<proteinExistence type="predicted"/>
<evidence type="ECO:0000256" key="2">
    <source>
        <dbReference type="ARBA" id="ARBA00022475"/>
    </source>
</evidence>
<gene>
    <name evidence="9" type="ORF">MOV92_01000</name>
</gene>
<feature type="compositionally biased region" description="Low complexity" evidence="6">
    <location>
        <begin position="141"/>
        <end position="161"/>
    </location>
</feature>
<evidence type="ECO:0000256" key="5">
    <source>
        <dbReference type="ARBA" id="ARBA00023136"/>
    </source>
</evidence>
<feature type="chain" id="PRO_5045621500" evidence="8">
    <location>
        <begin position="27"/>
        <end position="167"/>
    </location>
</feature>
<dbReference type="RefSeq" id="WP_057941207.1">
    <property type="nucleotide sequence ID" value="NZ_CP011131.1"/>
</dbReference>
<evidence type="ECO:0000313" key="10">
    <source>
        <dbReference type="Proteomes" id="UP000829194"/>
    </source>
</evidence>
<feature type="transmembrane region" description="Helical" evidence="7">
    <location>
        <begin position="47"/>
        <end position="72"/>
    </location>
</feature>
<keyword evidence="2" id="KW-1003">Cell membrane</keyword>
<keyword evidence="10" id="KW-1185">Reference proteome</keyword>
<evidence type="ECO:0000256" key="1">
    <source>
        <dbReference type="ARBA" id="ARBA00004236"/>
    </source>
</evidence>
<name>A0ABY3XBC2_9GAMM</name>
<keyword evidence="4 7" id="KW-1133">Transmembrane helix</keyword>
<keyword evidence="9" id="KW-0282">Flagellum</keyword>
<organism evidence="9 10">
    <name type="scientific">Lysobacter gummosus</name>
    <dbReference type="NCBI Taxonomy" id="262324"/>
    <lineage>
        <taxon>Bacteria</taxon>
        <taxon>Pseudomonadati</taxon>
        <taxon>Pseudomonadota</taxon>
        <taxon>Gammaproteobacteria</taxon>
        <taxon>Lysobacterales</taxon>
        <taxon>Lysobacteraceae</taxon>
        <taxon>Lysobacter</taxon>
    </lineage>
</organism>
<keyword evidence="8" id="KW-0732">Signal</keyword>
<feature type="region of interest" description="Disordered" evidence="6">
    <location>
        <begin position="132"/>
        <end position="167"/>
    </location>
</feature>
<accession>A0ABY3XBC2</accession>
<evidence type="ECO:0000256" key="6">
    <source>
        <dbReference type="SAM" id="MobiDB-lite"/>
    </source>
</evidence>
<keyword evidence="9" id="KW-0966">Cell projection</keyword>
<feature type="signal peptide" evidence="8">
    <location>
        <begin position="1"/>
        <end position="26"/>
    </location>
</feature>
<comment type="subcellular location">
    <subcellularLocation>
        <location evidence="1">Cell membrane</location>
    </subcellularLocation>
</comment>
<sequence>MPTLPLLRFLVRCCALAACAPLAALAAAATSAAPVAATAPAASPPSLFFELVAILLPVVVVLGGLVAVLLYLRKRHGLTARDAPLSILQILPVGPRERIVVLRTRSGRALAVGVGGQSLNLIAELDPADIAPAEPAPRVPAPGAADTTVSTATSSTSVAASPTERES</sequence>
<protein>
    <submittedName>
        <fullName evidence="9">Flagellar biosynthetic protein FliO</fullName>
    </submittedName>
</protein>
<dbReference type="Proteomes" id="UP000829194">
    <property type="component" value="Chromosome"/>
</dbReference>
<dbReference type="Pfam" id="PF04347">
    <property type="entry name" value="FliO"/>
    <property type="match status" value="1"/>
</dbReference>
<evidence type="ECO:0000256" key="7">
    <source>
        <dbReference type="SAM" id="Phobius"/>
    </source>
</evidence>
<evidence type="ECO:0000256" key="4">
    <source>
        <dbReference type="ARBA" id="ARBA00022989"/>
    </source>
</evidence>